<feature type="transmembrane region" description="Helical" evidence="2">
    <location>
        <begin position="6"/>
        <end position="27"/>
    </location>
</feature>
<dbReference type="AlphaFoldDB" id="A0A319DU55"/>
<keyword evidence="2" id="KW-0812">Transmembrane</keyword>
<evidence type="ECO:0000256" key="2">
    <source>
        <dbReference type="SAM" id="Phobius"/>
    </source>
</evidence>
<dbReference type="Proteomes" id="UP000247810">
    <property type="component" value="Unassembled WGS sequence"/>
</dbReference>
<organism evidence="3 4">
    <name type="scientific">Aspergillus ellipticus CBS 707.79</name>
    <dbReference type="NCBI Taxonomy" id="1448320"/>
    <lineage>
        <taxon>Eukaryota</taxon>
        <taxon>Fungi</taxon>
        <taxon>Dikarya</taxon>
        <taxon>Ascomycota</taxon>
        <taxon>Pezizomycotina</taxon>
        <taxon>Eurotiomycetes</taxon>
        <taxon>Eurotiomycetidae</taxon>
        <taxon>Eurotiales</taxon>
        <taxon>Aspergillaceae</taxon>
        <taxon>Aspergillus</taxon>
        <taxon>Aspergillus subgen. Circumdati</taxon>
    </lineage>
</organism>
<protein>
    <submittedName>
        <fullName evidence="3">Uncharacterized protein</fullName>
    </submittedName>
</protein>
<accession>A0A319DU55</accession>
<name>A0A319DU55_9EURO</name>
<keyword evidence="4" id="KW-1185">Reference proteome</keyword>
<evidence type="ECO:0000313" key="3">
    <source>
        <dbReference type="EMBL" id="PYH91628.1"/>
    </source>
</evidence>
<evidence type="ECO:0000313" key="4">
    <source>
        <dbReference type="Proteomes" id="UP000247810"/>
    </source>
</evidence>
<dbReference type="OrthoDB" id="4455582at2759"/>
<feature type="compositionally biased region" description="Low complexity" evidence="1">
    <location>
        <begin position="360"/>
        <end position="371"/>
    </location>
</feature>
<keyword evidence="2" id="KW-1133">Transmembrane helix</keyword>
<reference evidence="3 4" key="1">
    <citation type="submission" date="2018-02" db="EMBL/GenBank/DDBJ databases">
        <title>The genomes of Aspergillus section Nigri reveals drivers in fungal speciation.</title>
        <authorList>
            <consortium name="DOE Joint Genome Institute"/>
            <person name="Vesth T.C."/>
            <person name="Nybo J."/>
            <person name="Theobald S."/>
            <person name="Brandl J."/>
            <person name="Frisvad J.C."/>
            <person name="Nielsen K.F."/>
            <person name="Lyhne E.K."/>
            <person name="Kogle M.E."/>
            <person name="Kuo A."/>
            <person name="Riley R."/>
            <person name="Clum A."/>
            <person name="Nolan M."/>
            <person name="Lipzen A."/>
            <person name="Salamov A."/>
            <person name="Henrissat B."/>
            <person name="Wiebenga A."/>
            <person name="De vries R.P."/>
            <person name="Grigoriev I.V."/>
            <person name="Mortensen U.H."/>
            <person name="Andersen M.R."/>
            <person name="Baker S.E."/>
        </authorList>
    </citation>
    <scope>NUCLEOTIDE SEQUENCE [LARGE SCALE GENOMIC DNA]</scope>
    <source>
        <strain evidence="3 4">CBS 707.79</strain>
    </source>
</reference>
<dbReference type="EMBL" id="KZ825939">
    <property type="protein sequence ID" value="PYH91628.1"/>
    <property type="molecule type" value="Genomic_DNA"/>
</dbReference>
<gene>
    <name evidence="3" type="ORF">BO71DRAFT_432665</name>
</gene>
<evidence type="ECO:0000256" key="1">
    <source>
        <dbReference type="SAM" id="MobiDB-lite"/>
    </source>
</evidence>
<keyword evidence="2" id="KW-0472">Membrane</keyword>
<sequence length="480" mass="55807">MSFDMSTVVLGIIFPIVYPIAVVLSVLDRLYAWYSTRAPAPSWHTLPQDVVVGILMECPNLPTLQAVINSHPQVDQAFRSAEAEILAGVMSRTIHPDYWDLAFLAYDASMLEDGQWTRARVHQILNHHLQAHHDNWTLRKAMACAELHRHVLHFTKDYLQQALTVLLSPFGEPTADEELRVGLAFYRFEIHRHLFRPRQNLRVRREAWSPQQQPLPQVPAPLLLDFTSPEMFQFYYSQFAVWEVEQVVALTEYLFRITAPLVRQLVDEPTLQPHRVEIETEEAWEGLRNARTANVLSYGLAFLHTLLETADPRVRRDMLLPKLDERLFWLPYILKNVYQPPIDPTRSVPELMEQDDDALDGNSPDSDGDGPATVWRAAHNRSHLSQFIGNDNYRGRRQQGYVFWNQSRYLYRRWSLFLIARRPPLPLARIQTRVPQVVERRRWPGLAWDGASWDPRRIAVAGLEQILDWVDIAAEYARPH</sequence>
<feature type="region of interest" description="Disordered" evidence="1">
    <location>
        <begin position="355"/>
        <end position="374"/>
    </location>
</feature>
<proteinExistence type="predicted"/>
<dbReference type="VEuPathDB" id="FungiDB:BO71DRAFT_432665"/>